<dbReference type="RefSeq" id="WP_043904656.1">
    <property type="nucleotide sequence ID" value="NZ_CM002692.1"/>
</dbReference>
<comment type="caution">
    <text evidence="1">The sequence shown here is derived from an EMBL/GenBank/DDBJ whole genome shotgun (WGS) entry which is preliminary data.</text>
</comment>
<keyword evidence="2" id="KW-1185">Reference proteome</keyword>
<reference evidence="1 2" key="1">
    <citation type="journal article" date="2014" name="Appl. Microbiol. Biotechnol.">
        <title>Transformable facultative thermophile Geobacillus stearothermophilus NUB3621 as a host strain for metabolic engineering.</title>
        <authorList>
            <person name="Blanchard K."/>
            <person name="Robic S."/>
            <person name="Matsumura I."/>
        </authorList>
    </citation>
    <scope>NUCLEOTIDE SEQUENCE [LARGE SCALE GENOMIC DNA]</scope>
    <source>
        <strain evidence="1 2">NUB3621</strain>
    </source>
</reference>
<evidence type="ECO:0000313" key="2">
    <source>
        <dbReference type="Proteomes" id="UP000023566"/>
    </source>
</evidence>
<gene>
    <name evidence="1" type="ORF">H839_07979</name>
</gene>
<accession>A0ABC9VGC1</accession>
<sequence>MKNIHSISSGLNVDELEDFNRLHDRLNRESLVEISKAETIRIAIKTSLKYFDIVNQIESHIQRLESLYSNLIYLTQETQQELDDLVRLKEVMIKNR</sequence>
<dbReference type="AlphaFoldDB" id="A0ABC9VGC1"/>
<evidence type="ECO:0000313" key="1">
    <source>
        <dbReference type="EMBL" id="EZP77555.1"/>
    </source>
</evidence>
<protein>
    <submittedName>
        <fullName evidence="1">Uncharacterized protein</fullName>
    </submittedName>
</protein>
<name>A0ABC9VGC1_9BACL</name>
<proteinExistence type="predicted"/>
<organism evidence="1 2">
    <name type="scientific">Parageobacillus genomosp. 1</name>
    <dbReference type="NCBI Taxonomy" id="1295642"/>
    <lineage>
        <taxon>Bacteria</taxon>
        <taxon>Bacillati</taxon>
        <taxon>Bacillota</taxon>
        <taxon>Bacilli</taxon>
        <taxon>Bacillales</taxon>
        <taxon>Anoxybacillaceae</taxon>
        <taxon>Parageobacillus</taxon>
    </lineage>
</organism>
<dbReference type="Proteomes" id="UP000023566">
    <property type="component" value="Chromosome"/>
</dbReference>
<dbReference type="EMBL" id="AOTZ01000004">
    <property type="protein sequence ID" value="EZP77555.1"/>
    <property type="molecule type" value="Genomic_DNA"/>
</dbReference>